<evidence type="ECO:0000259" key="8">
    <source>
        <dbReference type="SMART" id="SM00983"/>
    </source>
</evidence>
<comment type="pathway">
    <text evidence="1 7">Cofactor biosynthesis; thiamine diphosphate biosynthesis; thiamine diphosphate from thiamine: step 1/1.</text>
</comment>
<dbReference type="RefSeq" id="XP_020070169.1">
    <property type="nucleotide sequence ID" value="XM_020212746.1"/>
</dbReference>
<gene>
    <name evidence="9" type="ORF">CYBJADRAFT_128157</name>
</gene>
<keyword evidence="3 7" id="KW-0808">Transferase</keyword>
<dbReference type="SUPFAM" id="SSF63999">
    <property type="entry name" value="Thiamin pyrophosphokinase, catalytic domain"/>
    <property type="match status" value="1"/>
</dbReference>
<feature type="domain" description="Thiamin pyrophosphokinase thiamin-binding" evidence="8">
    <location>
        <begin position="210"/>
        <end position="279"/>
    </location>
</feature>
<organism evidence="9 10">
    <name type="scientific">Cyberlindnera jadinii (strain ATCC 18201 / CBS 1600 / BCRC 20928 / JCM 3617 / NBRC 0987 / NRRL Y-1542)</name>
    <name type="common">Torula yeast</name>
    <name type="synonym">Candida utilis</name>
    <dbReference type="NCBI Taxonomy" id="983966"/>
    <lineage>
        <taxon>Eukaryota</taxon>
        <taxon>Fungi</taxon>
        <taxon>Dikarya</taxon>
        <taxon>Ascomycota</taxon>
        <taxon>Saccharomycotina</taxon>
        <taxon>Saccharomycetes</taxon>
        <taxon>Phaffomycetales</taxon>
        <taxon>Phaffomycetaceae</taxon>
        <taxon>Cyberlindnera</taxon>
    </lineage>
</organism>
<evidence type="ECO:0000256" key="2">
    <source>
        <dbReference type="ARBA" id="ARBA00006785"/>
    </source>
</evidence>
<accession>A0A1E4S0W5</accession>
<dbReference type="STRING" id="983966.A0A1E4S0W5"/>
<proteinExistence type="inferred from homology"/>
<dbReference type="SUPFAM" id="SSF63862">
    <property type="entry name" value="Thiamin pyrophosphokinase, substrate-binding domain"/>
    <property type="match status" value="1"/>
</dbReference>
<keyword evidence="5 7" id="KW-0418">Kinase</keyword>
<dbReference type="CDD" id="cd07995">
    <property type="entry name" value="TPK"/>
    <property type="match status" value="1"/>
</dbReference>
<dbReference type="GeneID" id="30987142"/>
<dbReference type="EC" id="2.7.6.2" evidence="7"/>
<reference evidence="9 10" key="1">
    <citation type="journal article" date="2016" name="Proc. Natl. Acad. Sci. U.S.A.">
        <title>Comparative genomics of biotechnologically important yeasts.</title>
        <authorList>
            <person name="Riley R."/>
            <person name="Haridas S."/>
            <person name="Wolfe K.H."/>
            <person name="Lopes M.R."/>
            <person name="Hittinger C.T."/>
            <person name="Goeker M."/>
            <person name="Salamov A.A."/>
            <person name="Wisecaver J.H."/>
            <person name="Long T.M."/>
            <person name="Calvey C.H."/>
            <person name="Aerts A.L."/>
            <person name="Barry K.W."/>
            <person name="Choi C."/>
            <person name="Clum A."/>
            <person name="Coughlan A.Y."/>
            <person name="Deshpande S."/>
            <person name="Douglass A.P."/>
            <person name="Hanson S.J."/>
            <person name="Klenk H.-P."/>
            <person name="LaButti K.M."/>
            <person name="Lapidus A."/>
            <person name="Lindquist E.A."/>
            <person name="Lipzen A.M."/>
            <person name="Meier-Kolthoff J.P."/>
            <person name="Ohm R.A."/>
            <person name="Otillar R.P."/>
            <person name="Pangilinan J.L."/>
            <person name="Peng Y."/>
            <person name="Rokas A."/>
            <person name="Rosa C.A."/>
            <person name="Scheuner C."/>
            <person name="Sibirny A.A."/>
            <person name="Slot J.C."/>
            <person name="Stielow J.B."/>
            <person name="Sun H."/>
            <person name="Kurtzman C.P."/>
            <person name="Blackwell M."/>
            <person name="Grigoriev I.V."/>
            <person name="Jeffries T.W."/>
        </authorList>
    </citation>
    <scope>NUCLEOTIDE SEQUENCE [LARGE SCALE GENOMIC DNA]</scope>
    <source>
        <strain evidence="10">ATCC 18201 / CBS 1600 / BCRC 20928 / JCM 3617 / NBRC 0987 / NRRL Y-1542</strain>
    </source>
</reference>
<keyword evidence="4 7" id="KW-0547">Nucleotide-binding</keyword>
<dbReference type="OMA" id="HHLYMMT"/>
<evidence type="ECO:0000313" key="9">
    <source>
        <dbReference type="EMBL" id="ODV73130.1"/>
    </source>
</evidence>
<sequence>MGEVIENEESIDVPRPDQCHVTHLHRAFSPNIGADSALIVLNQEITIPRDVFISLWNAYGLKICADGGANRLYDISPTLVPDYIVGDLDSLKPDVKQWYESKGVEVIKQSTQYATDMQKAIDLVEVHYHYADAQERFDVSSLDTYDSLLTLHSSLNKTSRPQMLMVGAIDGRFDHTIQSISVMLKRIQLSPDSPIFFLTRTNLIFAIPKGLNYVDYTKTTFQSYNCGLLPLAGDTRLTTKGLKWDVIDWDSSLTGSVSTSNRLVGTDGIVVQCDKELIINVEMAHY</sequence>
<dbReference type="PANTHER" id="PTHR13622">
    <property type="entry name" value="THIAMIN PYROPHOSPHOKINASE"/>
    <property type="match status" value="1"/>
</dbReference>
<evidence type="ECO:0000256" key="5">
    <source>
        <dbReference type="ARBA" id="ARBA00022777"/>
    </source>
</evidence>
<protein>
    <recommendedName>
        <fullName evidence="7">Thiamine pyrophosphokinase</fullName>
        <ecNumber evidence="7">2.7.6.2</ecNumber>
    </recommendedName>
</protein>
<evidence type="ECO:0000313" key="10">
    <source>
        <dbReference type="Proteomes" id="UP000094389"/>
    </source>
</evidence>
<comment type="similarity">
    <text evidence="2 7">Belongs to the thiamine pyrophosphokinase family.</text>
</comment>
<dbReference type="OrthoDB" id="25149at2759"/>
<evidence type="ECO:0000256" key="7">
    <source>
        <dbReference type="PIRNR" id="PIRNR031057"/>
    </source>
</evidence>
<dbReference type="PIRSF" id="PIRSF031057">
    <property type="entry name" value="Thiamin_pyrophosphokinase"/>
    <property type="match status" value="1"/>
</dbReference>
<dbReference type="InterPro" id="IPR007373">
    <property type="entry name" value="Thiamin_PyroPKinase_B1-bd"/>
</dbReference>
<dbReference type="Pfam" id="PF04263">
    <property type="entry name" value="TPK_catalytic"/>
    <property type="match status" value="1"/>
</dbReference>
<dbReference type="Gene3D" id="3.40.50.10240">
    <property type="entry name" value="Thiamin pyrophosphokinase, catalytic domain"/>
    <property type="match status" value="1"/>
</dbReference>
<comment type="catalytic activity">
    <reaction evidence="7">
        <text>thiamine + ATP = thiamine diphosphate + AMP + H(+)</text>
        <dbReference type="Rhea" id="RHEA:11576"/>
        <dbReference type="ChEBI" id="CHEBI:15378"/>
        <dbReference type="ChEBI" id="CHEBI:18385"/>
        <dbReference type="ChEBI" id="CHEBI:30616"/>
        <dbReference type="ChEBI" id="CHEBI:58937"/>
        <dbReference type="ChEBI" id="CHEBI:456215"/>
    </reaction>
</comment>
<dbReference type="GO" id="GO:0005524">
    <property type="term" value="F:ATP binding"/>
    <property type="evidence" value="ECO:0007669"/>
    <property type="project" value="UniProtKB-UniRule"/>
</dbReference>
<dbReference type="GO" id="GO:0009229">
    <property type="term" value="P:thiamine diphosphate biosynthetic process"/>
    <property type="evidence" value="ECO:0007669"/>
    <property type="project" value="UniProtKB-UniRule"/>
</dbReference>
<dbReference type="GO" id="GO:0004788">
    <property type="term" value="F:thiamine diphosphokinase activity"/>
    <property type="evidence" value="ECO:0007669"/>
    <property type="project" value="UniProtKB-UniRule"/>
</dbReference>
<dbReference type="NCBIfam" id="TIGR01378">
    <property type="entry name" value="thi_PPkinase"/>
    <property type="match status" value="1"/>
</dbReference>
<evidence type="ECO:0000256" key="6">
    <source>
        <dbReference type="ARBA" id="ARBA00022840"/>
    </source>
</evidence>
<dbReference type="InterPro" id="IPR016966">
    <property type="entry name" value="Thiamin_pyrophosphokinase_euk"/>
</dbReference>
<dbReference type="SMART" id="SM00983">
    <property type="entry name" value="TPK_B1_binding"/>
    <property type="match status" value="1"/>
</dbReference>
<dbReference type="InterPro" id="IPR006282">
    <property type="entry name" value="Thi_PPkinase"/>
</dbReference>
<dbReference type="InterPro" id="IPR007371">
    <property type="entry name" value="TPK_catalytic"/>
</dbReference>
<dbReference type="AlphaFoldDB" id="A0A1E4S0W5"/>
<dbReference type="UniPathway" id="UPA00060">
    <property type="reaction ID" value="UER00597"/>
</dbReference>
<keyword evidence="10" id="KW-1185">Reference proteome</keyword>
<dbReference type="GO" id="GO:0006772">
    <property type="term" value="P:thiamine metabolic process"/>
    <property type="evidence" value="ECO:0007669"/>
    <property type="project" value="InterPro"/>
</dbReference>
<dbReference type="EMBL" id="KV453932">
    <property type="protein sequence ID" value="ODV73130.1"/>
    <property type="molecule type" value="Genomic_DNA"/>
</dbReference>
<dbReference type="Pfam" id="PF04265">
    <property type="entry name" value="TPK_B1_binding"/>
    <property type="match status" value="1"/>
</dbReference>
<dbReference type="InterPro" id="IPR036759">
    <property type="entry name" value="TPK_catalytic_sf"/>
</dbReference>
<dbReference type="GO" id="GO:0030975">
    <property type="term" value="F:thiamine binding"/>
    <property type="evidence" value="ECO:0007669"/>
    <property type="project" value="UniProtKB-UniRule"/>
</dbReference>
<evidence type="ECO:0000256" key="1">
    <source>
        <dbReference type="ARBA" id="ARBA00005078"/>
    </source>
</evidence>
<name>A0A1E4S0W5_CYBJN</name>
<dbReference type="Gene3D" id="2.60.120.320">
    <property type="entry name" value="Thiamin pyrophosphokinase, thiamin-binding domain"/>
    <property type="match status" value="1"/>
</dbReference>
<evidence type="ECO:0000256" key="3">
    <source>
        <dbReference type="ARBA" id="ARBA00022679"/>
    </source>
</evidence>
<dbReference type="GO" id="GO:0016301">
    <property type="term" value="F:kinase activity"/>
    <property type="evidence" value="ECO:0007669"/>
    <property type="project" value="UniProtKB-UniRule"/>
</dbReference>
<evidence type="ECO:0000256" key="4">
    <source>
        <dbReference type="ARBA" id="ARBA00022741"/>
    </source>
</evidence>
<dbReference type="InterPro" id="IPR036371">
    <property type="entry name" value="TPK_B1-bd_sf"/>
</dbReference>
<keyword evidence="6 7" id="KW-0067">ATP-binding</keyword>
<dbReference type="PANTHER" id="PTHR13622:SF8">
    <property type="entry name" value="THIAMIN PYROPHOSPHOKINASE 1"/>
    <property type="match status" value="1"/>
</dbReference>
<dbReference type="Proteomes" id="UP000094389">
    <property type="component" value="Unassembled WGS sequence"/>
</dbReference>